<evidence type="ECO:0000313" key="10">
    <source>
        <dbReference type="Proteomes" id="UP000186895"/>
    </source>
</evidence>
<comment type="similarity">
    <text evidence="1">Belongs to the thioredoxin family.</text>
</comment>
<dbReference type="InterPro" id="IPR049299">
    <property type="entry name" value="Thio2_N"/>
</dbReference>
<dbReference type="GO" id="GO:0005829">
    <property type="term" value="C:cytosol"/>
    <property type="evidence" value="ECO:0007669"/>
    <property type="project" value="TreeGrafter"/>
</dbReference>
<dbReference type="AlphaFoldDB" id="A0A1N6PX17"/>
<keyword evidence="10" id="KW-1185">Reference proteome</keyword>
<evidence type="ECO:0000256" key="3">
    <source>
        <dbReference type="ARBA" id="ARBA00022723"/>
    </source>
</evidence>
<protein>
    <recommendedName>
        <fullName evidence="7">Thioredoxin</fullName>
    </recommendedName>
</protein>
<evidence type="ECO:0000259" key="8">
    <source>
        <dbReference type="PROSITE" id="PS51352"/>
    </source>
</evidence>
<dbReference type="PROSITE" id="PS51352">
    <property type="entry name" value="THIOREDOXIN_2"/>
    <property type="match status" value="1"/>
</dbReference>
<dbReference type="eggNOG" id="COG3118">
    <property type="taxonomic scope" value="Bacteria"/>
</dbReference>
<dbReference type="FunFam" id="3.40.30.10:FF:000001">
    <property type="entry name" value="Thioredoxin"/>
    <property type="match status" value="1"/>
</dbReference>
<dbReference type="PRINTS" id="PR00421">
    <property type="entry name" value="THIOREDOXIN"/>
</dbReference>
<dbReference type="InterPro" id="IPR013766">
    <property type="entry name" value="Thioredoxin_domain"/>
</dbReference>
<dbReference type="STRING" id="49186.SAMN05421647_10288"/>
<name>A0A1N6PX17_9GAMM</name>
<evidence type="ECO:0000313" key="9">
    <source>
        <dbReference type="EMBL" id="SIQ08805.1"/>
    </source>
</evidence>
<dbReference type="NCBIfam" id="TIGR01068">
    <property type="entry name" value="thioredoxin"/>
    <property type="match status" value="1"/>
</dbReference>
<keyword evidence="3" id="KW-0479">Metal-binding</keyword>
<dbReference type="Proteomes" id="UP000186895">
    <property type="component" value="Unassembled WGS sequence"/>
</dbReference>
<keyword evidence="4" id="KW-0249">Electron transport</keyword>
<dbReference type="PROSITE" id="PS00194">
    <property type="entry name" value="THIOREDOXIN_1"/>
    <property type="match status" value="1"/>
</dbReference>
<keyword evidence="6" id="KW-0676">Redox-active center</keyword>
<evidence type="ECO:0000256" key="1">
    <source>
        <dbReference type="ARBA" id="ARBA00008987"/>
    </source>
</evidence>
<dbReference type="EMBL" id="FTMN01000002">
    <property type="protein sequence ID" value="SIQ08805.1"/>
    <property type="molecule type" value="Genomic_DNA"/>
</dbReference>
<evidence type="ECO:0000256" key="7">
    <source>
        <dbReference type="NCBIfam" id="TIGR01068"/>
    </source>
</evidence>
<dbReference type="PANTHER" id="PTHR45663:SF11">
    <property type="entry name" value="GEO12009P1"/>
    <property type="match status" value="1"/>
</dbReference>
<dbReference type="RefSeq" id="WP_076461435.1">
    <property type="nucleotide sequence ID" value="NZ_FTMN01000002.1"/>
</dbReference>
<dbReference type="PANTHER" id="PTHR45663">
    <property type="entry name" value="GEO12009P1"/>
    <property type="match status" value="1"/>
</dbReference>
<keyword evidence="5" id="KW-1015">Disulfide bond</keyword>
<accession>A0A1N6PX17</accession>
<proteinExistence type="inferred from homology"/>
<dbReference type="GO" id="GO:0015035">
    <property type="term" value="F:protein-disulfide reductase activity"/>
    <property type="evidence" value="ECO:0007669"/>
    <property type="project" value="UniProtKB-UniRule"/>
</dbReference>
<evidence type="ECO:0000256" key="4">
    <source>
        <dbReference type="ARBA" id="ARBA00022982"/>
    </source>
</evidence>
<evidence type="ECO:0000256" key="2">
    <source>
        <dbReference type="ARBA" id="ARBA00022448"/>
    </source>
</evidence>
<dbReference type="Pfam" id="PF00085">
    <property type="entry name" value="Thioredoxin"/>
    <property type="match status" value="1"/>
</dbReference>
<dbReference type="Pfam" id="PF21352">
    <property type="entry name" value="Zn_ribbon_Thio2"/>
    <property type="match status" value="1"/>
</dbReference>
<dbReference type="SUPFAM" id="SSF52833">
    <property type="entry name" value="Thioredoxin-like"/>
    <property type="match status" value="1"/>
</dbReference>
<dbReference type="InterPro" id="IPR036249">
    <property type="entry name" value="Thioredoxin-like_sf"/>
</dbReference>
<feature type="domain" description="Thioredoxin" evidence="8">
    <location>
        <begin position="12"/>
        <end position="144"/>
    </location>
</feature>
<organism evidence="9 10">
    <name type="scientific">Marinobacterium stanieri</name>
    <dbReference type="NCBI Taxonomy" id="49186"/>
    <lineage>
        <taxon>Bacteria</taxon>
        <taxon>Pseudomonadati</taxon>
        <taxon>Pseudomonadota</taxon>
        <taxon>Gammaproteobacteria</taxon>
        <taxon>Oceanospirillales</taxon>
        <taxon>Oceanospirillaceae</taxon>
        <taxon>Marinobacterium</taxon>
    </lineage>
</organism>
<dbReference type="Gene3D" id="2.30.30.380">
    <property type="entry name" value="Zn-finger domain of Sec23/24"/>
    <property type="match status" value="1"/>
</dbReference>
<keyword evidence="2" id="KW-0813">Transport</keyword>
<sequence>MSRQVHLSCCQCLATNRLPESRLARDPVCGRCKQPLMTGQPHEVDEAAFARIAANTDLPLVIDFWASWCGPCKMMAPVFEQASGKLEPACLLLKVNTEESQSLAARYAIRSIPTLLIVHQGQEIARQAGAMDLSSLERWVRSHL</sequence>
<evidence type="ECO:0000256" key="6">
    <source>
        <dbReference type="ARBA" id="ARBA00023284"/>
    </source>
</evidence>
<dbReference type="GO" id="GO:0046872">
    <property type="term" value="F:metal ion binding"/>
    <property type="evidence" value="ECO:0007669"/>
    <property type="project" value="UniProtKB-KW"/>
</dbReference>
<dbReference type="Gene3D" id="3.40.30.10">
    <property type="entry name" value="Glutaredoxin"/>
    <property type="match status" value="1"/>
</dbReference>
<gene>
    <name evidence="9" type="ORF">SAMN05421647_10288</name>
</gene>
<dbReference type="NCBIfam" id="NF008229">
    <property type="entry name" value="PRK10996.1"/>
    <property type="match status" value="1"/>
</dbReference>
<dbReference type="InterPro" id="IPR005746">
    <property type="entry name" value="Thioredoxin"/>
</dbReference>
<dbReference type="GO" id="GO:0045454">
    <property type="term" value="P:cell redox homeostasis"/>
    <property type="evidence" value="ECO:0007669"/>
    <property type="project" value="TreeGrafter"/>
</dbReference>
<dbReference type="InterPro" id="IPR017937">
    <property type="entry name" value="Thioredoxin_CS"/>
</dbReference>
<evidence type="ECO:0000256" key="5">
    <source>
        <dbReference type="ARBA" id="ARBA00023157"/>
    </source>
</evidence>
<dbReference type="CDD" id="cd02947">
    <property type="entry name" value="TRX_family"/>
    <property type="match status" value="1"/>
</dbReference>
<reference evidence="10" key="1">
    <citation type="submission" date="2017-01" db="EMBL/GenBank/DDBJ databases">
        <authorList>
            <person name="Varghese N."/>
            <person name="Submissions S."/>
        </authorList>
    </citation>
    <scope>NUCLEOTIDE SEQUENCE [LARGE SCALE GENOMIC DNA]</scope>
    <source>
        <strain evidence="10">DSM 7027</strain>
    </source>
</reference>